<dbReference type="Proteomes" id="UP000179243">
    <property type="component" value="Unassembled WGS sequence"/>
</dbReference>
<dbReference type="EMBL" id="MFYX01000118">
    <property type="protein sequence ID" value="OGK01809.1"/>
    <property type="molecule type" value="Genomic_DNA"/>
</dbReference>
<dbReference type="AlphaFoldDB" id="A0A1F7F591"/>
<protein>
    <submittedName>
        <fullName evidence="2">Uncharacterized protein</fullName>
    </submittedName>
</protein>
<sequence>MSISNHEHEKSPFTPAGDLLDESNLNAILLDSDEEDDDEIEIEPKEIDDIDSDESDDDEIEDRD</sequence>
<feature type="compositionally biased region" description="Acidic residues" evidence="1">
    <location>
        <begin position="48"/>
        <end position="64"/>
    </location>
</feature>
<reference evidence="2 3" key="1">
    <citation type="journal article" date="2016" name="Nat. Commun.">
        <title>Thousands of microbial genomes shed light on interconnected biogeochemical processes in an aquifer system.</title>
        <authorList>
            <person name="Anantharaman K."/>
            <person name="Brown C.T."/>
            <person name="Hug L.A."/>
            <person name="Sharon I."/>
            <person name="Castelle C.J."/>
            <person name="Probst A.J."/>
            <person name="Thomas B.C."/>
            <person name="Singh A."/>
            <person name="Wilkins M.J."/>
            <person name="Karaoz U."/>
            <person name="Brodie E.L."/>
            <person name="Williams K.H."/>
            <person name="Hubbard S.S."/>
            <person name="Banfield J.F."/>
        </authorList>
    </citation>
    <scope>NUCLEOTIDE SEQUENCE [LARGE SCALE GENOMIC DNA]</scope>
</reference>
<evidence type="ECO:0000313" key="3">
    <source>
        <dbReference type="Proteomes" id="UP000179243"/>
    </source>
</evidence>
<feature type="region of interest" description="Disordered" evidence="1">
    <location>
        <begin position="1"/>
        <end position="64"/>
    </location>
</feature>
<organism evidence="2 3">
    <name type="scientific">Candidatus Raymondbacteria bacterium RIFOXYD12_FULL_49_13</name>
    <dbReference type="NCBI Taxonomy" id="1817890"/>
    <lineage>
        <taxon>Bacteria</taxon>
        <taxon>Raymondiibacteriota</taxon>
    </lineage>
</organism>
<gene>
    <name evidence="2" type="ORF">A2519_03010</name>
</gene>
<comment type="caution">
    <text evidence="2">The sequence shown here is derived from an EMBL/GenBank/DDBJ whole genome shotgun (WGS) entry which is preliminary data.</text>
</comment>
<feature type="compositionally biased region" description="Acidic residues" evidence="1">
    <location>
        <begin position="31"/>
        <end position="41"/>
    </location>
</feature>
<feature type="compositionally biased region" description="Basic and acidic residues" evidence="1">
    <location>
        <begin position="1"/>
        <end position="11"/>
    </location>
</feature>
<name>A0A1F7F591_UNCRA</name>
<evidence type="ECO:0000256" key="1">
    <source>
        <dbReference type="SAM" id="MobiDB-lite"/>
    </source>
</evidence>
<proteinExistence type="predicted"/>
<evidence type="ECO:0000313" key="2">
    <source>
        <dbReference type="EMBL" id="OGK01809.1"/>
    </source>
</evidence>
<accession>A0A1F7F591</accession>